<evidence type="ECO:0000313" key="2">
    <source>
        <dbReference type="EMBL" id="CAF1512924.1"/>
    </source>
</evidence>
<dbReference type="EMBL" id="CAJNOJ010000708">
    <property type="protein sequence ID" value="CAF1512924.1"/>
    <property type="molecule type" value="Genomic_DNA"/>
</dbReference>
<proteinExistence type="predicted"/>
<evidence type="ECO:0000313" key="3">
    <source>
        <dbReference type="Proteomes" id="UP000663852"/>
    </source>
</evidence>
<name>A0A815U7D0_ADIRI</name>
<feature type="compositionally biased region" description="Low complexity" evidence="1">
    <location>
        <begin position="128"/>
        <end position="150"/>
    </location>
</feature>
<sequence length="150" mass="16947">PCSNIMSPAIMATTTTAPQMTSMFSNQSQRSIIHCLFYLSVLNSPTISYQSIRLQFTSHHTDFYSHYNSTRYTDCILDNSYCHLFSRPLPKHRSISTLHVKVNSNQTVAATRRTRHNLSVARNPPGTRPSARIRSSSIRQKSKSSQPADT</sequence>
<organism evidence="2 3">
    <name type="scientific">Adineta ricciae</name>
    <name type="common">Rotifer</name>
    <dbReference type="NCBI Taxonomy" id="249248"/>
    <lineage>
        <taxon>Eukaryota</taxon>
        <taxon>Metazoa</taxon>
        <taxon>Spiralia</taxon>
        <taxon>Gnathifera</taxon>
        <taxon>Rotifera</taxon>
        <taxon>Eurotatoria</taxon>
        <taxon>Bdelloidea</taxon>
        <taxon>Adinetida</taxon>
        <taxon>Adinetidae</taxon>
        <taxon>Adineta</taxon>
    </lineage>
</organism>
<dbReference type="AlphaFoldDB" id="A0A815U7D0"/>
<feature type="non-terminal residue" evidence="2">
    <location>
        <position position="1"/>
    </location>
</feature>
<accession>A0A815U7D0</accession>
<protein>
    <submittedName>
        <fullName evidence="2">Uncharacterized protein</fullName>
    </submittedName>
</protein>
<feature type="region of interest" description="Disordered" evidence="1">
    <location>
        <begin position="119"/>
        <end position="150"/>
    </location>
</feature>
<reference evidence="2" key="1">
    <citation type="submission" date="2021-02" db="EMBL/GenBank/DDBJ databases">
        <authorList>
            <person name="Nowell W R."/>
        </authorList>
    </citation>
    <scope>NUCLEOTIDE SEQUENCE</scope>
</reference>
<evidence type="ECO:0000256" key="1">
    <source>
        <dbReference type="SAM" id="MobiDB-lite"/>
    </source>
</evidence>
<comment type="caution">
    <text evidence="2">The sequence shown here is derived from an EMBL/GenBank/DDBJ whole genome shotgun (WGS) entry which is preliminary data.</text>
</comment>
<gene>
    <name evidence="2" type="ORF">EDS130_LOCUS43364</name>
</gene>
<dbReference type="Proteomes" id="UP000663852">
    <property type="component" value="Unassembled WGS sequence"/>
</dbReference>